<organism evidence="9 10">
    <name type="scientific">Batillaria attramentaria</name>
    <dbReference type="NCBI Taxonomy" id="370345"/>
    <lineage>
        <taxon>Eukaryota</taxon>
        <taxon>Metazoa</taxon>
        <taxon>Spiralia</taxon>
        <taxon>Lophotrochozoa</taxon>
        <taxon>Mollusca</taxon>
        <taxon>Gastropoda</taxon>
        <taxon>Caenogastropoda</taxon>
        <taxon>Sorbeoconcha</taxon>
        <taxon>Cerithioidea</taxon>
        <taxon>Batillariidae</taxon>
        <taxon>Batillaria</taxon>
    </lineage>
</organism>
<feature type="binding site" evidence="6">
    <location>
        <position position="139"/>
    </location>
    <ligand>
        <name>Zn(2+)</name>
        <dbReference type="ChEBI" id="CHEBI:29105"/>
        <note>catalytic</note>
    </ligand>
</feature>
<dbReference type="Pfam" id="PF01400">
    <property type="entry name" value="Astacin"/>
    <property type="match status" value="1"/>
</dbReference>
<dbReference type="GO" id="GO:0004222">
    <property type="term" value="F:metalloendopeptidase activity"/>
    <property type="evidence" value="ECO:0007669"/>
    <property type="project" value="UniProtKB-UniRule"/>
</dbReference>
<dbReference type="PANTHER" id="PTHR10127:SF780">
    <property type="entry name" value="METALLOENDOPEPTIDASE"/>
    <property type="match status" value="1"/>
</dbReference>
<dbReference type="PROSITE" id="PS51864">
    <property type="entry name" value="ASTACIN"/>
    <property type="match status" value="1"/>
</dbReference>
<evidence type="ECO:0000313" key="10">
    <source>
        <dbReference type="Proteomes" id="UP001519460"/>
    </source>
</evidence>
<proteinExistence type="predicted"/>
<dbReference type="PRINTS" id="PR00480">
    <property type="entry name" value="ASTACIN"/>
</dbReference>
<evidence type="ECO:0000256" key="7">
    <source>
        <dbReference type="RuleBase" id="RU361183"/>
    </source>
</evidence>
<keyword evidence="1 6" id="KW-0645">Protease</keyword>
<keyword evidence="4 6" id="KW-0862">Zinc</keyword>
<protein>
    <recommendedName>
        <fullName evidence="7">Metalloendopeptidase</fullName>
        <ecNumber evidence="7">3.4.24.-</ecNumber>
    </recommendedName>
</protein>
<evidence type="ECO:0000256" key="1">
    <source>
        <dbReference type="ARBA" id="ARBA00022670"/>
    </source>
</evidence>
<evidence type="ECO:0000313" key="9">
    <source>
        <dbReference type="EMBL" id="KAK7474471.1"/>
    </source>
</evidence>
<feature type="binding site" evidence="6">
    <location>
        <position position="133"/>
    </location>
    <ligand>
        <name>Zn(2+)</name>
        <dbReference type="ChEBI" id="CHEBI:29105"/>
        <note>catalytic</note>
    </ligand>
</feature>
<dbReference type="SMART" id="SM00235">
    <property type="entry name" value="ZnMc"/>
    <property type="match status" value="1"/>
</dbReference>
<evidence type="ECO:0000256" key="6">
    <source>
        <dbReference type="PROSITE-ProRule" id="PRU01211"/>
    </source>
</evidence>
<feature type="binding site" evidence="6">
    <location>
        <position position="129"/>
    </location>
    <ligand>
        <name>Zn(2+)</name>
        <dbReference type="ChEBI" id="CHEBI:29105"/>
        <note>catalytic</note>
    </ligand>
</feature>
<dbReference type="GO" id="GO:0006508">
    <property type="term" value="P:proteolysis"/>
    <property type="evidence" value="ECO:0007669"/>
    <property type="project" value="UniProtKB-KW"/>
</dbReference>
<accession>A0ABD0JI14</accession>
<evidence type="ECO:0000256" key="4">
    <source>
        <dbReference type="ARBA" id="ARBA00022833"/>
    </source>
</evidence>
<dbReference type="EC" id="3.4.24.-" evidence="7"/>
<dbReference type="Proteomes" id="UP001519460">
    <property type="component" value="Unassembled WGS sequence"/>
</dbReference>
<feature type="non-terminal residue" evidence="9">
    <location>
        <position position="1"/>
    </location>
</feature>
<dbReference type="InterPro" id="IPR001506">
    <property type="entry name" value="Peptidase_M12A"/>
</dbReference>
<comment type="cofactor">
    <cofactor evidence="6 7">
        <name>Zn(2+)</name>
        <dbReference type="ChEBI" id="CHEBI:29105"/>
    </cofactor>
    <text evidence="6 7">Binds 1 zinc ion per subunit.</text>
</comment>
<evidence type="ECO:0000256" key="5">
    <source>
        <dbReference type="ARBA" id="ARBA00023049"/>
    </source>
</evidence>
<sequence>FCHGASLVQQQKKSIDEIIMEATSQKVMQVRERNVRHGKTRELGGKIATFTTRSTTAYVTSARDREIIAAGMQEWQNYTCLQFIEADSNTRDKIRFRNGDGCYSRLGKVGGTQDISLGNGCVHLGVVIHEIGHAIGWIHEQARPDRDAFIRVNFNRIPRSWHPQFEKFPERLINYYSVPYDYRSIMHYSGNYQNVIGQREGLSYRDVKLATYVRVRRNRAKAGECSMNPGNMMMFCMKSCDFCDKGWSMNLFNSLFATDDSNRVVDSRVDCRE</sequence>
<feature type="active site" evidence="6">
    <location>
        <position position="130"/>
    </location>
</feature>
<dbReference type="PANTHER" id="PTHR10127">
    <property type="entry name" value="DISCOIDIN, CUB, EGF, LAMININ , AND ZINC METALLOPROTEASE DOMAIN CONTAINING"/>
    <property type="match status" value="1"/>
</dbReference>
<keyword evidence="3 6" id="KW-0378">Hydrolase</keyword>
<evidence type="ECO:0000259" key="8">
    <source>
        <dbReference type="PROSITE" id="PS51864"/>
    </source>
</evidence>
<dbReference type="AlphaFoldDB" id="A0ABD0JI14"/>
<dbReference type="GO" id="GO:0008270">
    <property type="term" value="F:zinc ion binding"/>
    <property type="evidence" value="ECO:0007669"/>
    <property type="project" value="UniProtKB-UniRule"/>
</dbReference>
<dbReference type="InterPro" id="IPR006026">
    <property type="entry name" value="Peptidase_Metallo"/>
</dbReference>
<name>A0ABD0JI14_9CAEN</name>
<comment type="caution">
    <text evidence="9">The sequence shown here is derived from an EMBL/GenBank/DDBJ whole genome shotgun (WGS) entry which is preliminary data.</text>
</comment>
<dbReference type="InterPro" id="IPR024079">
    <property type="entry name" value="MetalloPept_cat_dom_sf"/>
</dbReference>
<dbReference type="Gene3D" id="3.40.390.10">
    <property type="entry name" value="Collagenase (Catalytic Domain)"/>
    <property type="match status" value="1"/>
</dbReference>
<reference evidence="9 10" key="1">
    <citation type="journal article" date="2023" name="Sci. Data">
        <title>Genome assembly of the Korean intertidal mud-creeper Batillaria attramentaria.</title>
        <authorList>
            <person name="Patra A.K."/>
            <person name="Ho P.T."/>
            <person name="Jun S."/>
            <person name="Lee S.J."/>
            <person name="Kim Y."/>
            <person name="Won Y.J."/>
        </authorList>
    </citation>
    <scope>NUCLEOTIDE SEQUENCE [LARGE SCALE GENOMIC DNA]</scope>
    <source>
        <strain evidence="9">Wonlab-2016</strain>
    </source>
</reference>
<comment type="caution">
    <text evidence="6">Lacks conserved residue(s) required for the propagation of feature annotation.</text>
</comment>
<evidence type="ECO:0000256" key="2">
    <source>
        <dbReference type="ARBA" id="ARBA00022723"/>
    </source>
</evidence>
<dbReference type="CDD" id="cd04280">
    <property type="entry name" value="ZnMc_astacin_like"/>
    <property type="match status" value="1"/>
</dbReference>
<keyword evidence="5 6" id="KW-0482">Metalloprotease</keyword>
<dbReference type="SUPFAM" id="SSF55486">
    <property type="entry name" value="Metalloproteases ('zincins'), catalytic domain"/>
    <property type="match status" value="1"/>
</dbReference>
<evidence type="ECO:0000256" key="3">
    <source>
        <dbReference type="ARBA" id="ARBA00022801"/>
    </source>
</evidence>
<dbReference type="InterPro" id="IPR034035">
    <property type="entry name" value="Astacin-like_dom"/>
</dbReference>
<gene>
    <name evidence="9" type="ORF">BaRGS_00034293</name>
</gene>
<feature type="domain" description="Peptidase M12A" evidence="8">
    <location>
        <begin position="21"/>
        <end position="226"/>
    </location>
</feature>
<keyword evidence="10" id="KW-1185">Reference proteome</keyword>
<dbReference type="EMBL" id="JACVVK020000436">
    <property type="protein sequence ID" value="KAK7474471.1"/>
    <property type="molecule type" value="Genomic_DNA"/>
</dbReference>
<keyword evidence="2 6" id="KW-0479">Metal-binding</keyword>